<evidence type="ECO:0000256" key="5">
    <source>
        <dbReference type="ARBA" id="ARBA00022692"/>
    </source>
</evidence>
<dbReference type="GO" id="GO:0015648">
    <property type="term" value="F:lipid-linked peptidoglycan transporter activity"/>
    <property type="evidence" value="ECO:0007669"/>
    <property type="project" value="TreeGrafter"/>
</dbReference>
<name>A0A366KDD6_9BIFI</name>
<dbReference type="EMBL" id="PDCH01000009">
    <property type="protein sequence ID" value="RBP99188.1"/>
    <property type="molecule type" value="Genomic_DNA"/>
</dbReference>
<evidence type="ECO:0000256" key="7">
    <source>
        <dbReference type="ARBA" id="ARBA00022984"/>
    </source>
</evidence>
<evidence type="ECO:0000256" key="13">
    <source>
        <dbReference type="ARBA" id="ARBA00041185"/>
    </source>
</evidence>
<dbReference type="GO" id="GO:0032153">
    <property type="term" value="C:cell division site"/>
    <property type="evidence" value="ECO:0007669"/>
    <property type="project" value="TreeGrafter"/>
</dbReference>
<dbReference type="AlphaFoldDB" id="A0A366KDD6"/>
<evidence type="ECO:0000313" key="20">
    <source>
        <dbReference type="EMBL" id="RBP99188.1"/>
    </source>
</evidence>
<gene>
    <name evidence="20" type="ORF">CRD59_05225</name>
</gene>
<evidence type="ECO:0000256" key="3">
    <source>
        <dbReference type="ARBA" id="ARBA00022676"/>
    </source>
</evidence>
<evidence type="ECO:0000256" key="8">
    <source>
        <dbReference type="ARBA" id="ARBA00022989"/>
    </source>
</evidence>
<evidence type="ECO:0000256" key="1">
    <source>
        <dbReference type="ARBA" id="ARBA00004141"/>
    </source>
</evidence>
<comment type="function">
    <text evidence="17">Peptidoglycan polymerase that is essential for cell division.</text>
</comment>
<dbReference type="GO" id="GO:0005886">
    <property type="term" value="C:plasma membrane"/>
    <property type="evidence" value="ECO:0007669"/>
    <property type="project" value="TreeGrafter"/>
</dbReference>
<evidence type="ECO:0000256" key="19">
    <source>
        <dbReference type="SAM" id="Phobius"/>
    </source>
</evidence>
<keyword evidence="20" id="KW-0131">Cell cycle</keyword>
<dbReference type="GO" id="GO:0008360">
    <property type="term" value="P:regulation of cell shape"/>
    <property type="evidence" value="ECO:0007669"/>
    <property type="project" value="UniProtKB-KW"/>
</dbReference>
<keyword evidence="3" id="KW-0328">Glycosyltransferase</keyword>
<evidence type="ECO:0000256" key="16">
    <source>
        <dbReference type="ARBA" id="ARBA00049902"/>
    </source>
</evidence>
<evidence type="ECO:0000256" key="10">
    <source>
        <dbReference type="ARBA" id="ARBA00032370"/>
    </source>
</evidence>
<evidence type="ECO:0000256" key="17">
    <source>
        <dbReference type="ARBA" id="ARBA00049966"/>
    </source>
</evidence>
<accession>A0A366KDD6</accession>
<dbReference type="InterPro" id="IPR001182">
    <property type="entry name" value="FtsW/RodA"/>
</dbReference>
<evidence type="ECO:0000256" key="12">
    <source>
        <dbReference type="ARBA" id="ARBA00038053"/>
    </source>
</evidence>
<feature type="compositionally biased region" description="Low complexity" evidence="18">
    <location>
        <begin position="60"/>
        <end position="82"/>
    </location>
</feature>
<evidence type="ECO:0000313" key="21">
    <source>
        <dbReference type="Proteomes" id="UP000252345"/>
    </source>
</evidence>
<evidence type="ECO:0000256" key="15">
    <source>
        <dbReference type="ARBA" id="ARBA00044770"/>
    </source>
</evidence>
<keyword evidence="7" id="KW-0573">Peptidoglycan synthesis</keyword>
<feature type="region of interest" description="Disordered" evidence="18">
    <location>
        <begin position="1"/>
        <end position="84"/>
    </location>
</feature>
<keyword evidence="4" id="KW-0808">Transferase</keyword>
<comment type="pathway">
    <text evidence="2">Cell wall biogenesis; peptidoglycan biosynthesis.</text>
</comment>
<keyword evidence="5 19" id="KW-0812">Transmembrane</keyword>
<evidence type="ECO:0000256" key="14">
    <source>
        <dbReference type="ARBA" id="ARBA00041418"/>
    </source>
</evidence>
<feature type="transmembrane region" description="Helical" evidence="19">
    <location>
        <begin position="401"/>
        <end position="428"/>
    </location>
</feature>
<comment type="caution">
    <text evidence="20">The sequence shown here is derived from an EMBL/GenBank/DDBJ whole genome shotgun (WGS) entry which is preliminary data.</text>
</comment>
<evidence type="ECO:0000256" key="18">
    <source>
        <dbReference type="SAM" id="MobiDB-lite"/>
    </source>
</evidence>
<dbReference type="GO" id="GO:0008955">
    <property type="term" value="F:peptidoglycan glycosyltransferase activity"/>
    <property type="evidence" value="ECO:0007669"/>
    <property type="project" value="UniProtKB-EC"/>
</dbReference>
<keyword evidence="20" id="KW-0132">Cell division</keyword>
<feature type="transmembrane region" description="Helical" evidence="19">
    <location>
        <begin position="197"/>
        <end position="223"/>
    </location>
</feature>
<dbReference type="InterPro" id="IPR018365">
    <property type="entry name" value="Cell_cycle_FtsW-rel_CS"/>
</dbReference>
<proteinExistence type="inferred from homology"/>
<comment type="subcellular location">
    <subcellularLocation>
        <location evidence="1">Membrane</location>
        <topology evidence="1">Multi-pass membrane protein</topology>
    </subcellularLocation>
</comment>
<dbReference type="Pfam" id="PF01098">
    <property type="entry name" value="FTSW_RODA_SPOVE"/>
    <property type="match status" value="1"/>
</dbReference>
<reference evidence="20 21" key="1">
    <citation type="submission" date="2017-10" db="EMBL/GenBank/DDBJ databases">
        <title>Bifidobacterium xylocopum sp. nov. and Bifidobacterium aemilianum sp. nov., from the carpenter bee (Xylocopa violacea) digestive tract.</title>
        <authorList>
            <person name="Alberoni D."/>
            <person name="Baffoni L."/>
            <person name="Di Gioia D."/>
            <person name="Gaggia F."/>
            <person name="Biavati B."/>
        </authorList>
    </citation>
    <scope>NUCLEOTIDE SEQUENCE [LARGE SCALE GENOMIC DNA]</scope>
    <source>
        <strain evidence="20 21">XV2</strain>
    </source>
</reference>
<feature type="transmembrane region" description="Helical" evidence="19">
    <location>
        <begin position="435"/>
        <end position="456"/>
    </location>
</feature>
<keyword evidence="8 19" id="KW-1133">Transmembrane helix</keyword>
<sequence>MRLSDLWAGHLKRPTVTAQDRGRVQGQGKTRREGEPVRRHGRSAASSDHVPRVTKTAEPSRAAKAKASQRSTASRSSKASQTPARPAVSYQGIRALLNPLWCYYGFITAVVALAVFGLMMVFSSSAVDMVAQGQSPWTQAIRQTGFCMGGFAVAAVALRLPADKYRSISFGILGFGLFLQLLTFTPLGRAAGGNAGWIFIGGFSLQPAEVLKLALCVWMPGSLLDAGEHSRQGEGLKAYRKPAAGFAVSFILIMMGKDLGTAMIVVIIGLVAFFLSGFPLKWFLSAAVAGLAGIIGFFVLGHGNRMQRIMAAYGKCSSDDLQGVCYQSVHGLYAMASGGLTGVGLGNSREKWNYLPEAHNDFIFAVIGEEMGFIGAVLVILAFVVVGWCMLRVALTTPDSYARMVLVCLASWIVGQALINICVVLGLLPVMGLPLPFVSAGGTALVLCLAAAGVAVPMMRTHPDIKAASAHI</sequence>
<dbReference type="Proteomes" id="UP000252345">
    <property type="component" value="Unassembled WGS sequence"/>
</dbReference>
<dbReference type="PANTHER" id="PTHR30474">
    <property type="entry name" value="CELL CYCLE PROTEIN"/>
    <property type="match status" value="1"/>
</dbReference>
<protein>
    <recommendedName>
        <fullName evidence="13">Probable peptidoglycan glycosyltransferase FtsW</fullName>
        <ecNumber evidence="15">2.4.99.28</ecNumber>
    </recommendedName>
    <alternativeName>
        <fullName evidence="14">Cell division protein FtsW</fullName>
    </alternativeName>
    <alternativeName>
        <fullName evidence="11">Cell wall polymerase</fullName>
    </alternativeName>
    <alternativeName>
        <fullName evidence="10">Peptidoglycan polymerase</fullName>
    </alternativeName>
</protein>
<evidence type="ECO:0000256" key="2">
    <source>
        <dbReference type="ARBA" id="ARBA00004752"/>
    </source>
</evidence>
<evidence type="ECO:0000256" key="9">
    <source>
        <dbReference type="ARBA" id="ARBA00023136"/>
    </source>
</evidence>
<dbReference type="PROSITE" id="PS00428">
    <property type="entry name" value="FTSW_RODA_SPOVE"/>
    <property type="match status" value="1"/>
</dbReference>
<feature type="transmembrane region" description="Helical" evidence="19">
    <location>
        <begin position="100"/>
        <end position="120"/>
    </location>
</feature>
<comment type="catalytic activity">
    <reaction evidence="16">
        <text>[GlcNAc-(1-&gt;4)-Mur2Ac(oyl-L-Ala-gamma-D-Glu-L-Lys-D-Ala-D-Ala)](n)-di-trans,octa-cis-undecaprenyl diphosphate + beta-D-GlcNAc-(1-&gt;4)-Mur2Ac(oyl-L-Ala-gamma-D-Glu-L-Lys-D-Ala-D-Ala)-di-trans,octa-cis-undecaprenyl diphosphate = [GlcNAc-(1-&gt;4)-Mur2Ac(oyl-L-Ala-gamma-D-Glu-L-Lys-D-Ala-D-Ala)](n+1)-di-trans,octa-cis-undecaprenyl diphosphate + di-trans,octa-cis-undecaprenyl diphosphate + H(+)</text>
        <dbReference type="Rhea" id="RHEA:23708"/>
        <dbReference type="Rhea" id="RHEA-COMP:9602"/>
        <dbReference type="Rhea" id="RHEA-COMP:9603"/>
        <dbReference type="ChEBI" id="CHEBI:15378"/>
        <dbReference type="ChEBI" id="CHEBI:58405"/>
        <dbReference type="ChEBI" id="CHEBI:60033"/>
        <dbReference type="ChEBI" id="CHEBI:78435"/>
        <dbReference type="EC" id="2.4.99.28"/>
    </reaction>
</comment>
<dbReference type="OrthoDB" id="9768187at2"/>
<evidence type="ECO:0000256" key="11">
    <source>
        <dbReference type="ARBA" id="ARBA00033270"/>
    </source>
</evidence>
<dbReference type="GO" id="GO:0051301">
    <property type="term" value="P:cell division"/>
    <property type="evidence" value="ECO:0007669"/>
    <property type="project" value="UniProtKB-KW"/>
</dbReference>
<dbReference type="EC" id="2.4.99.28" evidence="15"/>
<keyword evidence="21" id="KW-1185">Reference proteome</keyword>
<evidence type="ECO:0000256" key="4">
    <source>
        <dbReference type="ARBA" id="ARBA00022679"/>
    </source>
</evidence>
<comment type="similarity">
    <text evidence="12">Belongs to the SEDS family. FtsW subfamily.</text>
</comment>
<keyword evidence="9 19" id="KW-0472">Membrane</keyword>
<organism evidence="20 21">
    <name type="scientific">Bifidobacterium xylocopae</name>
    <dbReference type="NCBI Taxonomy" id="2493119"/>
    <lineage>
        <taxon>Bacteria</taxon>
        <taxon>Bacillati</taxon>
        <taxon>Actinomycetota</taxon>
        <taxon>Actinomycetes</taxon>
        <taxon>Bifidobacteriales</taxon>
        <taxon>Bifidobacteriaceae</taxon>
        <taxon>Bifidobacterium</taxon>
    </lineage>
</organism>
<feature type="transmembrane region" description="Helical" evidence="19">
    <location>
        <begin position="170"/>
        <end position="191"/>
    </location>
</feature>
<dbReference type="RefSeq" id="WP_113853663.1">
    <property type="nucleotide sequence ID" value="NZ_PDCH01000009.1"/>
</dbReference>
<feature type="transmembrane region" description="Helical" evidence="19">
    <location>
        <begin position="282"/>
        <end position="300"/>
    </location>
</feature>
<feature type="transmembrane region" description="Helical" evidence="19">
    <location>
        <begin position="140"/>
        <end position="158"/>
    </location>
</feature>
<feature type="transmembrane region" description="Helical" evidence="19">
    <location>
        <begin position="243"/>
        <end position="276"/>
    </location>
</feature>
<dbReference type="GO" id="GO:0009252">
    <property type="term" value="P:peptidoglycan biosynthetic process"/>
    <property type="evidence" value="ECO:0007669"/>
    <property type="project" value="UniProtKB-KW"/>
</dbReference>
<evidence type="ECO:0000256" key="6">
    <source>
        <dbReference type="ARBA" id="ARBA00022960"/>
    </source>
</evidence>
<feature type="transmembrane region" description="Helical" evidence="19">
    <location>
        <begin position="373"/>
        <end position="395"/>
    </location>
</feature>
<keyword evidence="6" id="KW-0133">Cell shape</keyword>
<dbReference type="PANTHER" id="PTHR30474:SF2">
    <property type="entry name" value="PEPTIDOGLYCAN GLYCOSYLTRANSFERASE FTSW-RELATED"/>
    <property type="match status" value="1"/>
</dbReference>